<protein>
    <submittedName>
        <fullName evidence="1">Uncharacterized protein</fullName>
    </submittedName>
</protein>
<accession>A0A645I5E8</accession>
<dbReference type="AlphaFoldDB" id="A0A645I5E8"/>
<gene>
    <name evidence="1" type="ORF">SDC9_194126</name>
</gene>
<reference evidence="1" key="1">
    <citation type="submission" date="2019-08" db="EMBL/GenBank/DDBJ databases">
        <authorList>
            <person name="Kucharzyk K."/>
            <person name="Murdoch R.W."/>
            <person name="Higgins S."/>
            <person name="Loffler F."/>
        </authorList>
    </citation>
    <scope>NUCLEOTIDE SEQUENCE</scope>
</reference>
<evidence type="ECO:0000313" key="1">
    <source>
        <dbReference type="EMBL" id="MPN46537.1"/>
    </source>
</evidence>
<sequence length="52" mass="6138">MKKLELLRNIERLSEIIHNEAIVSHFSQKTTDEIRSKLDELSEEYISVYCNA</sequence>
<name>A0A645I5E8_9ZZZZ</name>
<dbReference type="EMBL" id="VSSQ01107283">
    <property type="protein sequence ID" value="MPN46537.1"/>
    <property type="molecule type" value="Genomic_DNA"/>
</dbReference>
<proteinExistence type="predicted"/>
<comment type="caution">
    <text evidence="1">The sequence shown here is derived from an EMBL/GenBank/DDBJ whole genome shotgun (WGS) entry which is preliminary data.</text>
</comment>
<organism evidence="1">
    <name type="scientific">bioreactor metagenome</name>
    <dbReference type="NCBI Taxonomy" id="1076179"/>
    <lineage>
        <taxon>unclassified sequences</taxon>
        <taxon>metagenomes</taxon>
        <taxon>ecological metagenomes</taxon>
    </lineage>
</organism>